<dbReference type="AlphaFoldDB" id="A0A6J7FDN6"/>
<dbReference type="Pfam" id="PF04542">
    <property type="entry name" value="Sigma70_r2"/>
    <property type="match status" value="1"/>
</dbReference>
<dbReference type="PANTHER" id="PTHR30385">
    <property type="entry name" value="SIGMA FACTOR F FLAGELLAR"/>
    <property type="match status" value="1"/>
</dbReference>
<dbReference type="InterPro" id="IPR007630">
    <property type="entry name" value="RNA_pol_sigma70_r4"/>
</dbReference>
<keyword evidence="2" id="KW-0731">Sigma factor</keyword>
<dbReference type="InterPro" id="IPR007627">
    <property type="entry name" value="RNA_pol_sigma70_r2"/>
</dbReference>
<keyword evidence="1" id="KW-0805">Transcription regulation</keyword>
<name>A0A6J7FDN6_9ZZZZ</name>
<feature type="domain" description="RNA polymerase sigma-70 region 3" evidence="5">
    <location>
        <begin position="123"/>
        <end position="154"/>
    </location>
</feature>
<dbReference type="SUPFAM" id="SSF88946">
    <property type="entry name" value="Sigma2 domain of RNA polymerase sigma factors"/>
    <property type="match status" value="1"/>
</dbReference>
<accession>A0A6J7FDN6</accession>
<dbReference type="GO" id="GO:0003677">
    <property type="term" value="F:DNA binding"/>
    <property type="evidence" value="ECO:0007669"/>
    <property type="project" value="UniProtKB-KW"/>
</dbReference>
<reference evidence="8" key="1">
    <citation type="submission" date="2020-05" db="EMBL/GenBank/DDBJ databases">
        <authorList>
            <person name="Chiriac C."/>
            <person name="Salcher M."/>
            <person name="Ghai R."/>
            <person name="Kavagutti S V."/>
        </authorList>
    </citation>
    <scope>NUCLEOTIDE SEQUENCE</scope>
</reference>
<dbReference type="PANTHER" id="PTHR30385:SF7">
    <property type="entry name" value="RNA POLYMERASE SIGMA FACTOR FLIA"/>
    <property type="match status" value="1"/>
</dbReference>
<organism evidence="8">
    <name type="scientific">freshwater metagenome</name>
    <dbReference type="NCBI Taxonomy" id="449393"/>
    <lineage>
        <taxon>unclassified sequences</taxon>
        <taxon>metagenomes</taxon>
        <taxon>ecological metagenomes</taxon>
    </lineage>
</organism>
<dbReference type="PIRSF" id="PIRSF000770">
    <property type="entry name" value="RNA_pol_sigma-SigE/K"/>
    <property type="match status" value="1"/>
</dbReference>
<dbReference type="InterPro" id="IPR007624">
    <property type="entry name" value="RNA_pol_sigma70_r3"/>
</dbReference>
<dbReference type="InterPro" id="IPR013325">
    <property type="entry name" value="RNA_pol_sigma_r2"/>
</dbReference>
<dbReference type="SUPFAM" id="SSF88659">
    <property type="entry name" value="Sigma3 and sigma4 domains of RNA polymerase sigma factors"/>
    <property type="match status" value="2"/>
</dbReference>
<dbReference type="Pfam" id="PF04539">
    <property type="entry name" value="Sigma70_r3"/>
    <property type="match status" value="1"/>
</dbReference>
<evidence type="ECO:0000313" key="8">
    <source>
        <dbReference type="EMBL" id="CAB4891918.1"/>
    </source>
</evidence>
<keyword evidence="4" id="KW-0804">Transcription</keyword>
<dbReference type="Gene3D" id="1.20.140.160">
    <property type="match status" value="1"/>
</dbReference>
<evidence type="ECO:0000256" key="2">
    <source>
        <dbReference type="ARBA" id="ARBA00023082"/>
    </source>
</evidence>
<dbReference type="GO" id="GO:0016987">
    <property type="term" value="F:sigma factor activity"/>
    <property type="evidence" value="ECO:0007669"/>
    <property type="project" value="UniProtKB-KW"/>
</dbReference>
<dbReference type="EMBL" id="CAFBMK010000002">
    <property type="protein sequence ID" value="CAB4891918.1"/>
    <property type="molecule type" value="Genomic_DNA"/>
</dbReference>
<dbReference type="InterPro" id="IPR000943">
    <property type="entry name" value="RNA_pol_sigma70"/>
</dbReference>
<dbReference type="InterPro" id="IPR014284">
    <property type="entry name" value="RNA_pol_sigma-70_dom"/>
</dbReference>
<keyword evidence="3" id="KW-0238">DNA-binding</keyword>
<evidence type="ECO:0000256" key="4">
    <source>
        <dbReference type="ARBA" id="ARBA00023163"/>
    </source>
</evidence>
<proteinExistence type="predicted"/>
<dbReference type="GO" id="GO:0006352">
    <property type="term" value="P:DNA-templated transcription initiation"/>
    <property type="evidence" value="ECO:0007669"/>
    <property type="project" value="InterPro"/>
</dbReference>
<evidence type="ECO:0000259" key="6">
    <source>
        <dbReference type="Pfam" id="PF04542"/>
    </source>
</evidence>
<dbReference type="CDD" id="cd06171">
    <property type="entry name" value="Sigma70_r4"/>
    <property type="match status" value="1"/>
</dbReference>
<feature type="domain" description="RNA polymerase sigma-70 region 2" evidence="6">
    <location>
        <begin position="44"/>
        <end position="110"/>
    </location>
</feature>
<evidence type="ECO:0000256" key="3">
    <source>
        <dbReference type="ARBA" id="ARBA00023125"/>
    </source>
</evidence>
<sequence>MTSLASRTRPDRRPTAEQLLGRWQRYQATGDRRERDELVFLLTPLVRHIVTRKIRQLPAYCEMDDLAAAGYEALVVSVERFDPAKGATLEQFAWTRIHGAVLDELRRRDWAPRSLRRWERDAEKARRELRGRLEREPTDAELAERLESTAQAVRGRRDQLALAEVESLATTVAGSDGVVVDRAETIAGRDRSLDPEHAVAVREARDRIAAAVASLPSREREVALLLYVEERRLREIGELLGVSESRVCQIAGTLRKRLRVALGADAELLAAVVD</sequence>
<evidence type="ECO:0000259" key="5">
    <source>
        <dbReference type="Pfam" id="PF04539"/>
    </source>
</evidence>
<gene>
    <name evidence="8" type="ORF">UFOPK3564_00051</name>
</gene>
<protein>
    <submittedName>
        <fullName evidence="8">Unannotated protein</fullName>
    </submittedName>
</protein>
<evidence type="ECO:0000259" key="7">
    <source>
        <dbReference type="Pfam" id="PF04545"/>
    </source>
</evidence>
<dbReference type="Pfam" id="PF04545">
    <property type="entry name" value="Sigma70_r4"/>
    <property type="match status" value="1"/>
</dbReference>
<dbReference type="NCBIfam" id="TIGR02937">
    <property type="entry name" value="sigma70-ECF"/>
    <property type="match status" value="1"/>
</dbReference>
<feature type="domain" description="RNA polymerase sigma-70 region 4" evidence="7">
    <location>
        <begin position="211"/>
        <end position="259"/>
    </location>
</feature>
<dbReference type="Gene3D" id="1.10.1740.10">
    <property type="match status" value="1"/>
</dbReference>
<dbReference type="InterPro" id="IPR013324">
    <property type="entry name" value="RNA_pol_sigma_r3/r4-like"/>
</dbReference>
<evidence type="ECO:0000256" key="1">
    <source>
        <dbReference type="ARBA" id="ARBA00023015"/>
    </source>
</evidence>